<feature type="region of interest" description="Disordered" evidence="1">
    <location>
        <begin position="1"/>
        <end position="41"/>
    </location>
</feature>
<evidence type="ECO:0000256" key="1">
    <source>
        <dbReference type="SAM" id="MobiDB-lite"/>
    </source>
</evidence>
<protein>
    <submittedName>
        <fullName evidence="2">Uncharacterized protein</fullName>
    </submittedName>
</protein>
<comment type="caution">
    <text evidence="2">The sequence shown here is derived from an EMBL/GenBank/DDBJ whole genome shotgun (WGS) entry which is preliminary data.</text>
</comment>
<organism evidence="2 3">
    <name type="scientific">Marasmius crinis-equi</name>
    <dbReference type="NCBI Taxonomy" id="585013"/>
    <lineage>
        <taxon>Eukaryota</taxon>
        <taxon>Fungi</taxon>
        <taxon>Dikarya</taxon>
        <taxon>Basidiomycota</taxon>
        <taxon>Agaricomycotina</taxon>
        <taxon>Agaricomycetes</taxon>
        <taxon>Agaricomycetidae</taxon>
        <taxon>Agaricales</taxon>
        <taxon>Marasmiineae</taxon>
        <taxon>Marasmiaceae</taxon>
        <taxon>Marasmius</taxon>
    </lineage>
</organism>
<proteinExistence type="predicted"/>
<dbReference type="Proteomes" id="UP001465976">
    <property type="component" value="Unassembled WGS sequence"/>
</dbReference>
<sequence length="617" mass="69981">MAQESEHQGQLRGSQIFDVGRWEPSAQESTEIDGTASHSETAPFVGRLPQCKVCKWYSDLHRTNPISTKIDKLQVRRTNPHLNKVTRRFVVLYMSDGTVHRLDRRAGDPNDHNLISGLSFTTRGRVATTDELTSNVDTEELKKGTYLEIEIALEGKVDLWVVLSTCHAISKDPDGQTYDLREHNYFFFSWSILMVASRYYLHIRTPTRAELIDQLEKEHLSVLTKLIVGKAVDTFRNLVLAAVSIFQEKEQESSKEGEDIRKGMSYLARVVLGLPEGVLGFSGGKAFDAILPADLRKTLEVHIETVVRDRALMIYDQVLRSIDMHLELPGRPLWVGDLEEVIRSQVQKAVADMLWRAVIDAIMQGFGLNVEAPCKLAEVSVNVAQSYWEYVGTRTVQIWAVQIAALQVSGSKEDRAEELRRLNEKMFDLAWSSAQEGALKFSKEAARRAAPSSRLKYQEVGDVTWNTVWKVWDGYWDKARAGVREKALDTLDAIVIEILDASATTVLEELCSGKMQPTVHVRTPENLLKLQDLTLSKVVRSQFFMDSANLLFTTLVEQSGSGWKGPMTSFQLQRHMQRLMQRTQFARPDDVQVIMTRIWVRVRGLGIEFQKLLTGEE</sequence>
<evidence type="ECO:0000313" key="3">
    <source>
        <dbReference type="Proteomes" id="UP001465976"/>
    </source>
</evidence>
<gene>
    <name evidence="2" type="ORF">V5O48_017412</name>
</gene>
<accession>A0ABR3EP26</accession>
<keyword evidence="3" id="KW-1185">Reference proteome</keyword>
<dbReference type="EMBL" id="JBAHYK010002661">
    <property type="protein sequence ID" value="KAL0564630.1"/>
    <property type="molecule type" value="Genomic_DNA"/>
</dbReference>
<name>A0ABR3EP26_9AGAR</name>
<evidence type="ECO:0000313" key="2">
    <source>
        <dbReference type="EMBL" id="KAL0564630.1"/>
    </source>
</evidence>
<reference evidence="2 3" key="1">
    <citation type="submission" date="2024-02" db="EMBL/GenBank/DDBJ databases">
        <title>A draft genome for the cacao thread blight pathogen Marasmius crinis-equi.</title>
        <authorList>
            <person name="Cohen S.P."/>
            <person name="Baruah I.K."/>
            <person name="Amoako-Attah I."/>
            <person name="Bukari Y."/>
            <person name="Meinhardt L.W."/>
            <person name="Bailey B.A."/>
        </authorList>
    </citation>
    <scope>NUCLEOTIDE SEQUENCE [LARGE SCALE GENOMIC DNA]</scope>
    <source>
        <strain evidence="2 3">GH-76</strain>
    </source>
</reference>